<dbReference type="PROSITE" id="PS00627">
    <property type="entry name" value="GHMP_KINASES_ATP"/>
    <property type="match status" value="1"/>
</dbReference>
<gene>
    <name evidence="8" type="ORF">LSTR_LSTR015487</name>
</gene>
<evidence type="ECO:0000256" key="1">
    <source>
        <dbReference type="ARBA" id="ARBA00006566"/>
    </source>
</evidence>
<organism evidence="8 9">
    <name type="scientific">Laodelphax striatellus</name>
    <name type="common">Small brown planthopper</name>
    <name type="synonym">Delphax striatella</name>
    <dbReference type="NCBI Taxonomy" id="195883"/>
    <lineage>
        <taxon>Eukaryota</taxon>
        <taxon>Metazoa</taxon>
        <taxon>Ecdysozoa</taxon>
        <taxon>Arthropoda</taxon>
        <taxon>Hexapoda</taxon>
        <taxon>Insecta</taxon>
        <taxon>Pterygota</taxon>
        <taxon>Neoptera</taxon>
        <taxon>Paraneoptera</taxon>
        <taxon>Hemiptera</taxon>
        <taxon>Auchenorrhyncha</taxon>
        <taxon>Fulgoroidea</taxon>
        <taxon>Delphacidae</taxon>
        <taxon>Criomorphinae</taxon>
        <taxon>Laodelphax</taxon>
    </lineage>
</organism>
<evidence type="ECO:0000256" key="5">
    <source>
        <dbReference type="ARBA" id="ARBA00022840"/>
    </source>
</evidence>
<keyword evidence="9" id="KW-1185">Reference proteome</keyword>
<dbReference type="PANTHER" id="PTHR10457:SF7">
    <property type="entry name" value="GALACTOKINASE-RELATED"/>
    <property type="match status" value="1"/>
</dbReference>
<dbReference type="InterPro" id="IPR014721">
    <property type="entry name" value="Ribsml_uS5_D2-typ_fold_subgr"/>
</dbReference>
<proteinExistence type="inferred from homology"/>
<dbReference type="InterPro" id="IPR019741">
    <property type="entry name" value="Galactokinase_CS"/>
</dbReference>
<dbReference type="InterPro" id="IPR000705">
    <property type="entry name" value="Galactokinase"/>
</dbReference>
<dbReference type="Pfam" id="PF10509">
    <property type="entry name" value="GalKase_gal_bdg"/>
    <property type="match status" value="1"/>
</dbReference>
<evidence type="ECO:0000256" key="3">
    <source>
        <dbReference type="ARBA" id="ARBA00022741"/>
    </source>
</evidence>
<dbReference type="SMR" id="A0A482XJA3"/>
<dbReference type="EMBL" id="QKKF02007160">
    <property type="protein sequence ID" value="RZF46135.1"/>
    <property type="molecule type" value="Genomic_DNA"/>
</dbReference>
<keyword evidence="2" id="KW-0808">Transferase</keyword>
<dbReference type="GO" id="GO:0006012">
    <property type="term" value="P:galactose metabolic process"/>
    <property type="evidence" value="ECO:0007669"/>
    <property type="project" value="InterPro"/>
</dbReference>
<dbReference type="AlphaFoldDB" id="A0A482XJA3"/>
<dbReference type="SUPFAM" id="SSF54211">
    <property type="entry name" value="Ribosomal protein S5 domain 2-like"/>
    <property type="match status" value="1"/>
</dbReference>
<dbReference type="GO" id="GO:0005524">
    <property type="term" value="F:ATP binding"/>
    <property type="evidence" value="ECO:0007669"/>
    <property type="project" value="UniProtKB-KW"/>
</dbReference>
<comment type="caution">
    <text evidence="8">The sequence shown here is derived from an EMBL/GenBank/DDBJ whole genome shotgun (WGS) entry which is preliminary data.</text>
</comment>
<evidence type="ECO:0000259" key="6">
    <source>
        <dbReference type="Pfam" id="PF00288"/>
    </source>
</evidence>
<dbReference type="GO" id="GO:0005829">
    <property type="term" value="C:cytosol"/>
    <property type="evidence" value="ECO:0007669"/>
    <property type="project" value="TreeGrafter"/>
</dbReference>
<sequence>MEPESEEMLLNAAKKAFKDTFGVEPEVAACAPGRVNLIGEHTDYNDGYVLPMALPLTTIAVGRKNGRDQIQIKTMSENMGETTLTSFPIPSVEPLSKGDLKWANYVKGVIANFKGAVPGFDAVFVSNVPLGGGLSSSASLEVATFTLLEALTGLSAHSAIEKALVCQKAEHDFAGVPCGIMDQMIATIGRENHAVLIDCR</sequence>
<comment type="similarity">
    <text evidence="1">Belongs to the GHMP kinase family. GalK subfamily.</text>
</comment>
<dbReference type="InterPro" id="IPR020568">
    <property type="entry name" value="Ribosomal_Su5_D2-typ_SF"/>
</dbReference>
<evidence type="ECO:0000259" key="7">
    <source>
        <dbReference type="Pfam" id="PF10509"/>
    </source>
</evidence>
<keyword evidence="5" id="KW-0067">ATP-binding</keyword>
<evidence type="ECO:0000313" key="9">
    <source>
        <dbReference type="Proteomes" id="UP000291343"/>
    </source>
</evidence>
<feature type="domain" description="Galactokinase N-terminal" evidence="7">
    <location>
        <begin position="15"/>
        <end position="64"/>
    </location>
</feature>
<evidence type="ECO:0000313" key="8">
    <source>
        <dbReference type="EMBL" id="RZF46135.1"/>
    </source>
</evidence>
<evidence type="ECO:0000256" key="4">
    <source>
        <dbReference type="ARBA" id="ARBA00022777"/>
    </source>
</evidence>
<dbReference type="FunFam" id="3.30.230.10:FF:000040">
    <property type="entry name" value="Galactokinase 1"/>
    <property type="match status" value="1"/>
</dbReference>
<name>A0A482XJA3_LAOST</name>
<evidence type="ECO:0008006" key="10">
    <source>
        <dbReference type="Google" id="ProtNLM"/>
    </source>
</evidence>
<dbReference type="PRINTS" id="PR00959">
    <property type="entry name" value="MEVGALKINASE"/>
</dbReference>
<dbReference type="PANTHER" id="PTHR10457">
    <property type="entry name" value="MEVALONATE KINASE/GALACTOKINASE"/>
    <property type="match status" value="1"/>
</dbReference>
<dbReference type="InterPro" id="IPR019539">
    <property type="entry name" value="GalKase_N"/>
</dbReference>
<dbReference type="InterPro" id="IPR006203">
    <property type="entry name" value="GHMP_knse_ATP-bd_CS"/>
</dbReference>
<dbReference type="InterPro" id="IPR006204">
    <property type="entry name" value="GHMP_kinase_N_dom"/>
</dbReference>
<protein>
    <recommendedName>
        <fullName evidence="10">Galactokinase N-terminal domain-containing protein</fullName>
    </recommendedName>
</protein>
<dbReference type="Gene3D" id="3.30.230.10">
    <property type="match status" value="1"/>
</dbReference>
<keyword evidence="3" id="KW-0547">Nucleotide-binding</keyword>
<dbReference type="GO" id="GO:0004335">
    <property type="term" value="F:galactokinase activity"/>
    <property type="evidence" value="ECO:0007669"/>
    <property type="project" value="InterPro"/>
</dbReference>
<dbReference type="Proteomes" id="UP000291343">
    <property type="component" value="Unassembled WGS sequence"/>
</dbReference>
<dbReference type="OrthoDB" id="275179at2759"/>
<keyword evidence="4" id="KW-0418">Kinase</keyword>
<evidence type="ECO:0000256" key="2">
    <source>
        <dbReference type="ARBA" id="ARBA00022679"/>
    </source>
</evidence>
<dbReference type="PRINTS" id="PR00473">
    <property type="entry name" value="GALCTOKINASE"/>
</dbReference>
<feature type="domain" description="GHMP kinase N-terminal" evidence="6">
    <location>
        <begin position="104"/>
        <end position="189"/>
    </location>
</feature>
<dbReference type="Pfam" id="PF00288">
    <property type="entry name" value="GHMP_kinases_N"/>
    <property type="match status" value="1"/>
</dbReference>
<reference evidence="8 9" key="1">
    <citation type="journal article" date="2017" name="Gigascience">
        <title>Genome sequence of the small brown planthopper, Laodelphax striatellus.</title>
        <authorList>
            <person name="Zhu J."/>
            <person name="Jiang F."/>
            <person name="Wang X."/>
            <person name="Yang P."/>
            <person name="Bao Y."/>
            <person name="Zhao W."/>
            <person name="Wang W."/>
            <person name="Lu H."/>
            <person name="Wang Q."/>
            <person name="Cui N."/>
            <person name="Li J."/>
            <person name="Chen X."/>
            <person name="Luo L."/>
            <person name="Yu J."/>
            <person name="Kang L."/>
            <person name="Cui F."/>
        </authorList>
    </citation>
    <scope>NUCLEOTIDE SEQUENCE [LARGE SCALE GENOMIC DNA]</scope>
    <source>
        <strain evidence="8">Lst14</strain>
    </source>
</reference>
<dbReference type="PROSITE" id="PS00106">
    <property type="entry name" value="GALACTOKINASE"/>
    <property type="match status" value="1"/>
</dbReference>
<dbReference type="InParanoid" id="A0A482XJA3"/>
<dbReference type="STRING" id="195883.A0A482XJA3"/>
<accession>A0A482XJA3</accession>